<dbReference type="RefSeq" id="WP_057794030.1">
    <property type="nucleotide sequence ID" value="NZ_CAXIBE010000008.1"/>
</dbReference>
<keyword evidence="1" id="KW-0805">Transcription regulation</keyword>
<evidence type="ECO:0000313" key="7">
    <source>
        <dbReference type="EMBL" id="MDO6576549.1"/>
    </source>
</evidence>
<evidence type="ECO:0000259" key="5">
    <source>
        <dbReference type="PROSITE" id="PS51078"/>
    </source>
</evidence>
<dbReference type="PROSITE" id="PS51078">
    <property type="entry name" value="ICLR_ED"/>
    <property type="match status" value="1"/>
</dbReference>
<evidence type="ECO:0000256" key="1">
    <source>
        <dbReference type="ARBA" id="ARBA00023015"/>
    </source>
</evidence>
<dbReference type="PANTHER" id="PTHR30136:SF7">
    <property type="entry name" value="HTH-TYPE TRANSCRIPTIONAL REGULATOR KDGR-RELATED"/>
    <property type="match status" value="1"/>
</dbReference>
<dbReference type="InterPro" id="IPR036390">
    <property type="entry name" value="WH_DNA-bd_sf"/>
</dbReference>
<evidence type="ECO:0000256" key="2">
    <source>
        <dbReference type="ARBA" id="ARBA00023125"/>
    </source>
</evidence>
<dbReference type="SMART" id="SM00346">
    <property type="entry name" value="HTH_ICLR"/>
    <property type="match status" value="1"/>
</dbReference>
<evidence type="ECO:0000313" key="8">
    <source>
        <dbReference type="Proteomes" id="UP000056750"/>
    </source>
</evidence>
<evidence type="ECO:0000259" key="4">
    <source>
        <dbReference type="PROSITE" id="PS51077"/>
    </source>
</evidence>
<dbReference type="SUPFAM" id="SSF55781">
    <property type="entry name" value="GAF domain-like"/>
    <property type="match status" value="1"/>
</dbReference>
<proteinExistence type="predicted"/>
<keyword evidence="8" id="KW-1185">Reference proteome</keyword>
<dbReference type="SUPFAM" id="SSF46785">
    <property type="entry name" value="Winged helix' DNA-binding domain"/>
    <property type="match status" value="1"/>
</dbReference>
<keyword evidence="3" id="KW-0804">Transcription</keyword>
<evidence type="ECO:0000313" key="9">
    <source>
        <dbReference type="Proteomes" id="UP001170717"/>
    </source>
</evidence>
<dbReference type="EMBL" id="JAUOQI010000002">
    <property type="protein sequence ID" value="MDO6576549.1"/>
    <property type="molecule type" value="Genomic_DNA"/>
</dbReference>
<dbReference type="KEGG" id="asq:AVL57_04260"/>
<feature type="domain" description="IclR-ED" evidence="5">
    <location>
        <begin position="71"/>
        <end position="252"/>
    </location>
</feature>
<dbReference type="Pfam" id="PF01614">
    <property type="entry name" value="IclR_C"/>
    <property type="match status" value="1"/>
</dbReference>
<feature type="domain" description="HTH iclR-type" evidence="4">
    <location>
        <begin position="8"/>
        <end position="70"/>
    </location>
</feature>
<dbReference type="PANTHER" id="PTHR30136">
    <property type="entry name" value="HELIX-TURN-HELIX TRANSCRIPTIONAL REGULATOR, ICLR FAMILY"/>
    <property type="match status" value="1"/>
</dbReference>
<dbReference type="InterPro" id="IPR050707">
    <property type="entry name" value="HTH_MetabolicPath_Reg"/>
</dbReference>
<dbReference type="InterPro" id="IPR005471">
    <property type="entry name" value="Tscrpt_reg_IclR_N"/>
</dbReference>
<evidence type="ECO:0000313" key="6">
    <source>
        <dbReference type="EMBL" id="AMJ73258.1"/>
    </source>
</evidence>
<dbReference type="PROSITE" id="PS51077">
    <property type="entry name" value="HTH_ICLR"/>
    <property type="match status" value="1"/>
</dbReference>
<gene>
    <name evidence="6" type="ORF">AVL57_04260</name>
    <name evidence="7" type="ORF">Q4527_04065</name>
</gene>
<dbReference type="AlphaFoldDB" id="A0AAW7YZB1"/>
<dbReference type="Pfam" id="PF09339">
    <property type="entry name" value="HTH_IclR"/>
    <property type="match status" value="1"/>
</dbReference>
<dbReference type="Gene3D" id="3.30.450.40">
    <property type="match status" value="1"/>
</dbReference>
<dbReference type="Proteomes" id="UP000056750">
    <property type="component" value="Chromosome"/>
</dbReference>
<dbReference type="GO" id="GO:0003700">
    <property type="term" value="F:DNA-binding transcription factor activity"/>
    <property type="evidence" value="ECO:0007669"/>
    <property type="project" value="TreeGrafter"/>
</dbReference>
<sequence length="252" mass="28239">MEKQKYAVPALDKCFEIMEFLASSGKASTQAEIAKGISRSTNQIYRILVNLTENGYLTRDEFNGKYALSFKLYNLSRSISPLDEIRKQALPLMEDLAVRCQLSCQLFVLYQSQTMVLVQAKSPYCVSLNYAEGSRFSSLISNPGNVLLAHSNKDVQQMILRTEPSWQTFSEKEKRAFGNKLDTIAEAKQLDASSQHILGITESVCLVGQHEGKQIAALMISHLSHVNEVTDNRENLTLLRETANRLTTNLGL</sequence>
<dbReference type="InterPro" id="IPR014757">
    <property type="entry name" value="Tscrpt_reg_IclR_C"/>
</dbReference>
<name>A0AAW7YZB1_9ALTE</name>
<dbReference type="GeneID" id="83256868"/>
<dbReference type="Proteomes" id="UP001170717">
    <property type="component" value="Unassembled WGS sequence"/>
</dbReference>
<dbReference type="GO" id="GO:0003677">
    <property type="term" value="F:DNA binding"/>
    <property type="evidence" value="ECO:0007669"/>
    <property type="project" value="UniProtKB-KW"/>
</dbReference>
<organism evidence="7 9">
    <name type="scientific">Alteromonas stellipolaris</name>
    <dbReference type="NCBI Taxonomy" id="233316"/>
    <lineage>
        <taxon>Bacteria</taxon>
        <taxon>Pseudomonadati</taxon>
        <taxon>Pseudomonadota</taxon>
        <taxon>Gammaproteobacteria</taxon>
        <taxon>Alteromonadales</taxon>
        <taxon>Alteromonadaceae</taxon>
        <taxon>Alteromonas/Salinimonas group</taxon>
        <taxon>Alteromonas</taxon>
    </lineage>
</organism>
<dbReference type="EMBL" id="CP013926">
    <property type="protein sequence ID" value="AMJ73258.1"/>
    <property type="molecule type" value="Genomic_DNA"/>
</dbReference>
<evidence type="ECO:0000256" key="3">
    <source>
        <dbReference type="ARBA" id="ARBA00023163"/>
    </source>
</evidence>
<reference evidence="7" key="2">
    <citation type="submission" date="2023-07" db="EMBL/GenBank/DDBJ databases">
        <title>Genome content predicts the carbon catabolic preferences of heterotrophic bacteria.</title>
        <authorList>
            <person name="Gralka M."/>
        </authorList>
    </citation>
    <scope>NUCLEOTIDE SEQUENCE</scope>
    <source>
        <strain evidence="7">F2M12</strain>
    </source>
</reference>
<protein>
    <submittedName>
        <fullName evidence="7">Helix-turn-helix domain-containing protein</fullName>
    </submittedName>
</protein>
<dbReference type="Gene3D" id="1.10.10.10">
    <property type="entry name" value="Winged helix-like DNA-binding domain superfamily/Winged helix DNA-binding domain"/>
    <property type="match status" value="1"/>
</dbReference>
<dbReference type="GO" id="GO:0045892">
    <property type="term" value="P:negative regulation of DNA-templated transcription"/>
    <property type="evidence" value="ECO:0007669"/>
    <property type="project" value="TreeGrafter"/>
</dbReference>
<reference evidence="6 8" key="1">
    <citation type="submission" date="2015-12" db="EMBL/GenBank/DDBJ databases">
        <title>Intraspecies pangenome expansion in the marine bacterium Alteromonas.</title>
        <authorList>
            <person name="Lopez-Perez M."/>
            <person name="Rodriguez-Valera F."/>
        </authorList>
    </citation>
    <scope>NUCLEOTIDE SEQUENCE [LARGE SCALE GENOMIC DNA]</scope>
    <source>
        <strain evidence="6 8">LMG 21861</strain>
    </source>
</reference>
<accession>A0AAW7YZB1</accession>
<dbReference type="InterPro" id="IPR029016">
    <property type="entry name" value="GAF-like_dom_sf"/>
</dbReference>
<keyword evidence="2" id="KW-0238">DNA-binding</keyword>
<dbReference type="InterPro" id="IPR036388">
    <property type="entry name" value="WH-like_DNA-bd_sf"/>
</dbReference>